<dbReference type="CDD" id="cd07821">
    <property type="entry name" value="PYR_PYL_RCAR_like"/>
    <property type="match status" value="1"/>
</dbReference>
<dbReference type="OrthoDB" id="5506879at2"/>
<dbReference type="PANTHER" id="PTHR39332:SF7">
    <property type="entry name" value="SRPBCC FAMILY PROTEIN"/>
    <property type="match status" value="1"/>
</dbReference>
<dbReference type="PANTHER" id="PTHR39332">
    <property type="entry name" value="BLL4707 PROTEIN"/>
    <property type="match status" value="1"/>
</dbReference>
<evidence type="ECO:0000313" key="1">
    <source>
        <dbReference type="EMBL" id="AUX42747.1"/>
    </source>
</evidence>
<dbReference type="Pfam" id="PF10604">
    <property type="entry name" value="Polyketide_cyc2"/>
    <property type="match status" value="1"/>
</dbReference>
<gene>
    <name evidence="1" type="ORF">SOCE26_041800</name>
</gene>
<dbReference type="AlphaFoldDB" id="A0A2L0ETW4"/>
<dbReference type="Proteomes" id="UP000238348">
    <property type="component" value="Chromosome"/>
</dbReference>
<proteinExistence type="predicted"/>
<sequence length="158" mass="17849">MIQARYSVYDSAVLDAPIEEAWRELRDIVKLLPLVFGDSVKDYRYVDGGSAEKIPSRFEFTLLPSGETGLEEVVARSETEHSLTYRMLGQLIGVEGYIATYRLRRITTEPGKTFLEWPREFGVAAGADPAEVVPAIEALTAREVATIKEHFEKRRRSL</sequence>
<organism evidence="1 2">
    <name type="scientific">Sorangium cellulosum</name>
    <name type="common">Polyangium cellulosum</name>
    <dbReference type="NCBI Taxonomy" id="56"/>
    <lineage>
        <taxon>Bacteria</taxon>
        <taxon>Pseudomonadati</taxon>
        <taxon>Myxococcota</taxon>
        <taxon>Polyangia</taxon>
        <taxon>Polyangiales</taxon>
        <taxon>Polyangiaceae</taxon>
        <taxon>Sorangium</taxon>
    </lineage>
</organism>
<name>A0A2L0ETW4_SORCE</name>
<dbReference type="Gene3D" id="3.30.530.20">
    <property type="match status" value="1"/>
</dbReference>
<dbReference type="SUPFAM" id="SSF55961">
    <property type="entry name" value="Bet v1-like"/>
    <property type="match status" value="1"/>
</dbReference>
<reference evidence="1 2" key="1">
    <citation type="submission" date="2015-09" db="EMBL/GenBank/DDBJ databases">
        <title>Sorangium comparison.</title>
        <authorList>
            <person name="Zaburannyi N."/>
            <person name="Bunk B."/>
            <person name="Overmann J."/>
            <person name="Mueller R."/>
        </authorList>
    </citation>
    <scope>NUCLEOTIDE SEQUENCE [LARGE SCALE GENOMIC DNA]</scope>
    <source>
        <strain evidence="1 2">So ce26</strain>
    </source>
</reference>
<dbReference type="EMBL" id="CP012673">
    <property type="protein sequence ID" value="AUX42747.1"/>
    <property type="molecule type" value="Genomic_DNA"/>
</dbReference>
<accession>A0A2L0ETW4</accession>
<evidence type="ECO:0000313" key="2">
    <source>
        <dbReference type="Proteomes" id="UP000238348"/>
    </source>
</evidence>
<dbReference type="RefSeq" id="WP_159397132.1">
    <property type="nucleotide sequence ID" value="NZ_CP012673.1"/>
</dbReference>
<dbReference type="InterPro" id="IPR019587">
    <property type="entry name" value="Polyketide_cyclase/dehydratase"/>
</dbReference>
<protein>
    <recommendedName>
        <fullName evidence="3">Polyketide cyclase</fullName>
    </recommendedName>
</protein>
<evidence type="ECO:0008006" key="3">
    <source>
        <dbReference type="Google" id="ProtNLM"/>
    </source>
</evidence>
<dbReference type="InterPro" id="IPR023393">
    <property type="entry name" value="START-like_dom_sf"/>
</dbReference>